<evidence type="ECO:0000256" key="1">
    <source>
        <dbReference type="ARBA" id="ARBA00001554"/>
    </source>
</evidence>
<name>A0A4U5MHE8_POPAL</name>
<comment type="similarity">
    <text evidence="4">Belongs to the peptidase C14B family.</text>
</comment>
<dbReference type="PANTHER" id="PTHR48104">
    <property type="entry name" value="METACASPASE-4"/>
    <property type="match status" value="1"/>
</dbReference>
<proteinExistence type="inferred from homology"/>
<evidence type="ECO:0000259" key="10">
    <source>
        <dbReference type="Pfam" id="PF00656"/>
    </source>
</evidence>
<dbReference type="Pfam" id="PF00081">
    <property type="entry name" value="Sod_Fe_N"/>
    <property type="match status" value="1"/>
</dbReference>
<dbReference type="Gene3D" id="3.40.50.12660">
    <property type="match status" value="1"/>
</dbReference>
<evidence type="ECO:0000256" key="3">
    <source>
        <dbReference type="ARBA" id="ARBA00008714"/>
    </source>
</evidence>
<keyword evidence="5" id="KW-0479">Metal-binding</keyword>
<dbReference type="Gene3D" id="3.30.1360.20">
    <property type="entry name" value="Transcriptional coactivator/pterin dehydratase"/>
    <property type="match status" value="1"/>
</dbReference>
<dbReference type="GO" id="GO:0006508">
    <property type="term" value="P:proteolysis"/>
    <property type="evidence" value="ECO:0007669"/>
    <property type="project" value="InterPro"/>
</dbReference>
<comment type="catalytic activity">
    <reaction evidence="1">
        <text>(4aS,6R)-4a-hydroxy-L-erythro-5,6,7,8-tetrahydrobiopterin = (6R)-L-erythro-6,7-dihydrobiopterin + H2O</text>
        <dbReference type="Rhea" id="RHEA:11920"/>
        <dbReference type="ChEBI" id="CHEBI:15377"/>
        <dbReference type="ChEBI" id="CHEBI:15642"/>
        <dbReference type="ChEBI" id="CHEBI:43120"/>
        <dbReference type="EC" id="4.2.1.96"/>
    </reaction>
</comment>
<dbReference type="InterPro" id="IPR001189">
    <property type="entry name" value="Mn/Fe_SOD"/>
</dbReference>
<dbReference type="GO" id="GO:0006729">
    <property type="term" value="P:tetrahydrobiopterin biosynthetic process"/>
    <property type="evidence" value="ECO:0007669"/>
    <property type="project" value="InterPro"/>
</dbReference>
<feature type="domain" description="Manganese/iron superoxide dismutase C-terminal" evidence="11">
    <location>
        <begin position="317"/>
        <end position="358"/>
    </location>
</feature>
<dbReference type="GO" id="GO:0046872">
    <property type="term" value="F:metal ion binding"/>
    <property type="evidence" value="ECO:0007669"/>
    <property type="project" value="UniProtKB-KW"/>
</dbReference>
<dbReference type="InterPro" id="IPR050452">
    <property type="entry name" value="Metacaspase"/>
</dbReference>
<dbReference type="InterPro" id="IPR001533">
    <property type="entry name" value="Pterin_deHydtase"/>
</dbReference>
<evidence type="ECO:0000259" key="11">
    <source>
        <dbReference type="Pfam" id="PF02777"/>
    </source>
</evidence>
<evidence type="ECO:0000256" key="6">
    <source>
        <dbReference type="ARBA" id="ARBA00023002"/>
    </source>
</evidence>
<feature type="domain" description="Manganese/iron superoxide dismutase N-terminal" evidence="9">
    <location>
        <begin position="224"/>
        <end position="308"/>
    </location>
</feature>
<organism evidence="12">
    <name type="scientific">Populus alba</name>
    <name type="common">White poplar</name>
    <dbReference type="NCBI Taxonomy" id="43335"/>
    <lineage>
        <taxon>Eukaryota</taxon>
        <taxon>Viridiplantae</taxon>
        <taxon>Streptophyta</taxon>
        <taxon>Embryophyta</taxon>
        <taxon>Tracheophyta</taxon>
        <taxon>Spermatophyta</taxon>
        <taxon>Magnoliopsida</taxon>
        <taxon>eudicotyledons</taxon>
        <taxon>Gunneridae</taxon>
        <taxon>Pentapetalae</taxon>
        <taxon>rosids</taxon>
        <taxon>fabids</taxon>
        <taxon>Malpighiales</taxon>
        <taxon>Salicaceae</taxon>
        <taxon>Saliceae</taxon>
        <taxon>Populus</taxon>
    </lineage>
</organism>
<sequence length="719" mass="80193">MGTTATTTTRFPFSLPPPKSYPPHNHHHFKVSILTPTITPTLRLQAMGAGDKLGEFGARDPFPAEIESGFAEKVLGNVDTEHKILIPTVAALSLSQQECTPISPLQDPMPKDDAQKLLKKVLGWRLLDEESGLKLQCLWKLRDFKCGVELVNRIYKATESCGHFPNVHLEQPNQVRAETMDCIPCLTATGVLQWTEGCQYYTFSQSELSRQCTRKADALTVTATFELKPPPYPMDDLEPHMSKNTFEYHRGKHHRAYVDNLNKQIDGTERDDMSLDDVVLVTYNKGSPLPAFNNAAQAWNHEFFLESMKPGGGGKASGELLQLIERDFGSFDIFVQEFKSAAAAQFGSGWAWLNRRPDYTSTSMEKLVSWDVVSARLEVAKARAAEREIEEARKRKEELYRRKKPAEVIWRSASAGQTTNLFHEYPGTGRGNKDVVPSPYNHAPPGPPPAVHGTKRAVICGVSYKNTKNELKGSINDVVCMKYLLVNRFNFPESSIIVLTEEETDPFRRPTKSNMRLALSWLKKDQNGDELDGYDETLCPTDFETQGMIVDDEINEIIVKPLSHGVKLHAIIDACHSGTVLDLPFLCRMDRSGKYVWEDHRPRSGEWKGTSGGEAISFSSCDDDQTSADTSALSKITSTGAMTYSFILAIELGHATTYGSLLNAMRSTIRDKTNELRGGVITSLISMFLTGRTFSGEVTQEPQLTATEPFDVYSKPFSL</sequence>
<keyword evidence="6" id="KW-0560">Oxidoreductase</keyword>
<dbReference type="PANTHER" id="PTHR48104:SF30">
    <property type="entry name" value="METACASPASE-1"/>
    <property type="match status" value="1"/>
</dbReference>
<feature type="domain" description="Peptidase C14 caspase" evidence="10">
    <location>
        <begin position="455"/>
        <end position="706"/>
    </location>
</feature>
<dbReference type="Pfam" id="PF02777">
    <property type="entry name" value="Sod_Fe_C"/>
    <property type="match status" value="1"/>
</dbReference>
<protein>
    <recommendedName>
        <fullName evidence="13">4a-hydroxytetrahydrobiopterin dehydratase</fullName>
    </recommendedName>
</protein>
<accession>A0A4U5MHE8</accession>
<keyword evidence="8" id="KW-0175">Coiled coil</keyword>
<dbReference type="Pfam" id="PF01329">
    <property type="entry name" value="Pterin_4a"/>
    <property type="match status" value="1"/>
</dbReference>
<dbReference type="EMBL" id="RCHU01001198">
    <property type="protein sequence ID" value="TKR68726.1"/>
    <property type="molecule type" value="Genomic_DNA"/>
</dbReference>
<evidence type="ECO:0000256" key="5">
    <source>
        <dbReference type="ARBA" id="ARBA00022723"/>
    </source>
</evidence>
<dbReference type="GO" id="GO:0004784">
    <property type="term" value="F:superoxide dismutase activity"/>
    <property type="evidence" value="ECO:0007669"/>
    <property type="project" value="InterPro"/>
</dbReference>
<evidence type="ECO:0000256" key="7">
    <source>
        <dbReference type="ARBA" id="ARBA00023239"/>
    </source>
</evidence>
<dbReference type="InterPro" id="IPR036314">
    <property type="entry name" value="SOD_C_sf"/>
</dbReference>
<evidence type="ECO:0000256" key="4">
    <source>
        <dbReference type="ARBA" id="ARBA00009005"/>
    </source>
</evidence>
<dbReference type="Gene3D" id="1.10.287.990">
    <property type="entry name" value="Fe,Mn superoxide dismutase (SOD) domain"/>
    <property type="match status" value="1"/>
</dbReference>
<dbReference type="SUPFAM" id="SSF46609">
    <property type="entry name" value="Fe,Mn superoxide dismutase (SOD), N-terminal domain"/>
    <property type="match status" value="1"/>
</dbReference>
<comment type="similarity">
    <text evidence="3">Belongs to the iron/manganese superoxide dismutase family.</text>
</comment>
<dbReference type="InterPro" id="IPR019832">
    <property type="entry name" value="Mn/Fe_SOD_C"/>
</dbReference>
<dbReference type="InterPro" id="IPR036428">
    <property type="entry name" value="PCD_sf"/>
</dbReference>
<comment type="similarity">
    <text evidence="2">Belongs to the pterin-4-alpha-carbinolamine dehydratase family.</text>
</comment>
<dbReference type="SUPFAM" id="SSF54719">
    <property type="entry name" value="Fe,Mn superoxide dismutase (SOD), C-terminal domain"/>
    <property type="match status" value="1"/>
</dbReference>
<comment type="caution">
    <text evidence="12">The sequence shown here is derived from an EMBL/GenBank/DDBJ whole genome shotgun (WGS) entry which is preliminary data.</text>
</comment>
<dbReference type="SUPFAM" id="SSF55248">
    <property type="entry name" value="PCD-like"/>
    <property type="match status" value="1"/>
</dbReference>
<dbReference type="PRINTS" id="PR01703">
    <property type="entry name" value="MNSODISMTASE"/>
</dbReference>
<dbReference type="STRING" id="43335.A0A4U5MHE8"/>
<dbReference type="GO" id="GO:0004197">
    <property type="term" value="F:cysteine-type endopeptidase activity"/>
    <property type="evidence" value="ECO:0007669"/>
    <property type="project" value="InterPro"/>
</dbReference>
<evidence type="ECO:0000256" key="8">
    <source>
        <dbReference type="SAM" id="Coils"/>
    </source>
</evidence>
<dbReference type="GO" id="GO:0005737">
    <property type="term" value="C:cytoplasm"/>
    <property type="evidence" value="ECO:0007669"/>
    <property type="project" value="TreeGrafter"/>
</dbReference>
<gene>
    <name evidence="12" type="ORF">D5086_0000306660</name>
</gene>
<dbReference type="Pfam" id="PF00656">
    <property type="entry name" value="Peptidase_C14"/>
    <property type="match status" value="1"/>
</dbReference>
<feature type="coiled-coil region" evidence="8">
    <location>
        <begin position="375"/>
        <end position="402"/>
    </location>
</feature>
<evidence type="ECO:0000256" key="2">
    <source>
        <dbReference type="ARBA" id="ARBA00006472"/>
    </source>
</evidence>
<evidence type="ECO:0000259" key="9">
    <source>
        <dbReference type="Pfam" id="PF00081"/>
    </source>
</evidence>
<reference evidence="12" key="1">
    <citation type="submission" date="2018-10" db="EMBL/GenBank/DDBJ databases">
        <title>Population genomic analysis revealed the cold adaptation of white poplar.</title>
        <authorList>
            <person name="Liu Y.-J."/>
        </authorList>
    </citation>
    <scope>NUCLEOTIDE SEQUENCE [LARGE SCALE GENOMIC DNA]</scope>
    <source>
        <strain evidence="12">PAL-ZL1</strain>
    </source>
</reference>
<dbReference type="Gene3D" id="3.55.40.20">
    <property type="entry name" value="Iron/manganese superoxide dismutase, C-terminal domain"/>
    <property type="match status" value="1"/>
</dbReference>
<dbReference type="AlphaFoldDB" id="A0A4U5MHE8"/>
<dbReference type="InterPro" id="IPR011600">
    <property type="entry name" value="Pept_C14_caspase"/>
</dbReference>
<dbReference type="InterPro" id="IPR036324">
    <property type="entry name" value="Mn/Fe_SOD_N_sf"/>
</dbReference>
<dbReference type="GO" id="GO:0008124">
    <property type="term" value="F:4-alpha-hydroxytetrahydrobiopterin dehydratase activity"/>
    <property type="evidence" value="ECO:0007669"/>
    <property type="project" value="UniProtKB-EC"/>
</dbReference>
<evidence type="ECO:0000313" key="12">
    <source>
        <dbReference type="EMBL" id="TKR68726.1"/>
    </source>
</evidence>
<evidence type="ECO:0008006" key="13">
    <source>
        <dbReference type="Google" id="ProtNLM"/>
    </source>
</evidence>
<dbReference type="InterPro" id="IPR019831">
    <property type="entry name" value="Mn/Fe_SOD_N"/>
</dbReference>
<keyword evidence="7" id="KW-0456">Lyase</keyword>